<gene>
    <name evidence="2" type="ordered locus">Nhal_0650</name>
</gene>
<dbReference type="InterPro" id="IPR016867">
    <property type="entry name" value="GcvR"/>
</dbReference>
<reference evidence="3" key="1">
    <citation type="submission" date="2010-04" db="EMBL/GenBank/DDBJ databases">
        <title>Complete genome sequence of Nitrosococcus halophilus Nc4, a salt-adapted, aerobic obligate ammonia-oxidizing sulfur purple bacterium.</title>
        <authorList>
            <consortium name="US DOE Joint Genome Institute"/>
            <person name="Campbell M.A."/>
            <person name="Malfatti S.A."/>
            <person name="Chain P.S.G."/>
            <person name="Heidelberg J.F."/>
            <person name="Ward B.B."/>
            <person name="Klotz M.G."/>
        </authorList>
    </citation>
    <scope>NUCLEOTIDE SEQUENCE [LARGE SCALE GENOMIC DNA]</scope>
    <source>
        <strain evidence="3">Nc4</strain>
    </source>
</reference>
<evidence type="ECO:0000256" key="1">
    <source>
        <dbReference type="PIRNR" id="PIRNR028103"/>
    </source>
</evidence>
<dbReference type="Gene3D" id="3.30.70.260">
    <property type="match status" value="2"/>
</dbReference>
<dbReference type="InterPro" id="IPR045865">
    <property type="entry name" value="ACT-like_dom_sf"/>
</dbReference>
<keyword evidence="1" id="KW-0678">Repressor</keyword>
<dbReference type="PIRSF" id="PIRSF028103">
    <property type="entry name" value="GcvR"/>
    <property type="match status" value="1"/>
</dbReference>
<dbReference type="CDD" id="cd04869">
    <property type="entry name" value="ACT_GcvR_2"/>
    <property type="match status" value="1"/>
</dbReference>
<evidence type="ECO:0000313" key="2">
    <source>
        <dbReference type="EMBL" id="ADE13830.1"/>
    </source>
</evidence>
<evidence type="ECO:0000313" key="3">
    <source>
        <dbReference type="Proteomes" id="UP000001844"/>
    </source>
</evidence>
<dbReference type="InterPro" id="IPR050990">
    <property type="entry name" value="UPF0237/GcvR_regulator"/>
</dbReference>
<sequence>MGKTENAMQQHLVISAIGRDRPGLLKELSGAILDSGCHIEDSRMVLLGAEFAMLLIVSGGWSAVAKLEAMLPALKQRLDLAVLSKRTETRPSNHKLMPYAVEAISLDQPSIVHELAYFFASRNITIEELSTRRYPALHTGAPLFSVSLIIHLPVDLSIAILREQFMELCDNLNLDAILEPIRGR</sequence>
<keyword evidence="1" id="KW-0963">Cytoplasm</keyword>
<dbReference type="GO" id="GO:0006355">
    <property type="term" value="P:regulation of DNA-templated transcription"/>
    <property type="evidence" value="ECO:0007669"/>
    <property type="project" value="UniProtKB-UniRule"/>
</dbReference>
<dbReference type="HOGENOM" id="CLU_095322_0_1_6"/>
<dbReference type="AlphaFoldDB" id="D5BWU9"/>
<dbReference type="STRING" id="472759.Nhal_0650"/>
<organism evidence="2 3">
    <name type="scientific">Nitrosococcus halophilus (strain Nc4)</name>
    <dbReference type="NCBI Taxonomy" id="472759"/>
    <lineage>
        <taxon>Bacteria</taxon>
        <taxon>Pseudomonadati</taxon>
        <taxon>Pseudomonadota</taxon>
        <taxon>Gammaproteobacteria</taxon>
        <taxon>Chromatiales</taxon>
        <taxon>Chromatiaceae</taxon>
        <taxon>Nitrosococcus</taxon>
    </lineage>
</organism>
<keyword evidence="3" id="KW-1185">Reference proteome</keyword>
<name>D5BWU9_NITHN</name>
<protein>
    <recommendedName>
        <fullName evidence="1">Glycine cleavage system transcriptional repressor</fullName>
    </recommendedName>
</protein>
<dbReference type="eggNOG" id="COG2716">
    <property type="taxonomic scope" value="Bacteria"/>
</dbReference>
<proteinExistence type="predicted"/>
<dbReference type="GO" id="GO:0005737">
    <property type="term" value="C:cytoplasm"/>
    <property type="evidence" value="ECO:0007669"/>
    <property type="project" value="UniProtKB-SubCell"/>
</dbReference>
<dbReference type="Proteomes" id="UP000001844">
    <property type="component" value="Chromosome"/>
</dbReference>
<comment type="subcellular location">
    <subcellularLocation>
        <location evidence="1">Cytoplasm</location>
    </subcellularLocation>
</comment>
<dbReference type="KEGG" id="nhl:Nhal_0650"/>
<accession>D5BWU9</accession>
<dbReference type="SUPFAM" id="SSF55021">
    <property type="entry name" value="ACT-like"/>
    <property type="match status" value="2"/>
</dbReference>
<dbReference type="PANTHER" id="PTHR34875:SF5">
    <property type="entry name" value="GLYCINE CLEAVAGE SYSTEM TRANSCRIPTIONAL REPRESSOR"/>
    <property type="match status" value="1"/>
</dbReference>
<dbReference type="CDD" id="cd04893">
    <property type="entry name" value="ACT_GcvR_1"/>
    <property type="match status" value="1"/>
</dbReference>
<dbReference type="EMBL" id="CP001798">
    <property type="protein sequence ID" value="ADE13830.1"/>
    <property type="molecule type" value="Genomic_DNA"/>
</dbReference>
<dbReference type="Pfam" id="PF13740">
    <property type="entry name" value="ACT_6"/>
    <property type="match status" value="1"/>
</dbReference>
<dbReference type="PANTHER" id="PTHR34875">
    <property type="entry name" value="UPF0237 PROTEIN MJ1558"/>
    <property type="match status" value="1"/>
</dbReference>
<keyword evidence="1" id="KW-0804">Transcription</keyword>